<accession>A0A9N8VTG6</accession>
<dbReference type="GO" id="GO:0036286">
    <property type="term" value="C:eisosome filament"/>
    <property type="evidence" value="ECO:0007669"/>
    <property type="project" value="TreeGrafter"/>
</dbReference>
<evidence type="ECO:0000313" key="4">
    <source>
        <dbReference type="Proteomes" id="UP000789739"/>
    </source>
</evidence>
<keyword evidence="1" id="KW-0175">Coiled coil</keyword>
<dbReference type="EMBL" id="CAJVPI010000039">
    <property type="protein sequence ID" value="CAG8463765.1"/>
    <property type="molecule type" value="Genomic_DNA"/>
</dbReference>
<name>A0A9N8VTG6_9GLOM</name>
<organism evidence="3 4">
    <name type="scientific">Paraglomus brasilianum</name>
    <dbReference type="NCBI Taxonomy" id="144538"/>
    <lineage>
        <taxon>Eukaryota</taxon>
        <taxon>Fungi</taxon>
        <taxon>Fungi incertae sedis</taxon>
        <taxon>Mucoromycota</taxon>
        <taxon>Glomeromycotina</taxon>
        <taxon>Glomeromycetes</taxon>
        <taxon>Paraglomerales</taxon>
        <taxon>Paraglomeraceae</taxon>
        <taxon>Paraglomus</taxon>
    </lineage>
</organism>
<dbReference type="GO" id="GO:0008289">
    <property type="term" value="F:lipid binding"/>
    <property type="evidence" value="ECO:0007669"/>
    <property type="project" value="TreeGrafter"/>
</dbReference>
<dbReference type="Pfam" id="PF13805">
    <property type="entry name" value="Pil1"/>
    <property type="match status" value="1"/>
</dbReference>
<sequence length="596" mass="67387">MASSTEGKHGNRLSFGKGFGHDVRRGMVKIDPRLPDDLKNVVVWLKEEKDVISGLHAVISAKKEASKYFHIWGKNEEDDIADVAEKMSELMSKTLDVEIVFWEKYNRYRDLVKQIRDAEHRLVGPKDKKRRLTDELARLRKHQPQSPKIRDTELELKRATEDYEATKTDVGNVKRQRLREALTLLTDAMFETAEKVAIIAGFSWYLVDLIDKDILNFGERRRPYNGAATSSQVVQDCQVHLHRWQPCSTDIKIIVSTLTNTTLSEGAQQKQEYELRIAQLNSQLASQRQSYEAQIRDLTARLEDNQHTLSSKIEELSGILRHQKEGSQVRLDDLSAALTNQRAEYEAKIQDMHRALMEQKAGLDGHVNELNASLLAERQKNSVQGRDYHSAMAQKHEYEVRLREKDGFILSLQRDMNAVAAEKNRLSQLVRDFENMIRAQGGVSDTSRLNIESNLEQIRNQLASINITPNYGVPPGGLPHNQPYARPPIPTVLSPNVPLTTSPEQDPFLNGRSPSPIQKLPPPADNNTNRPGQQGPPPPPANYFQQFRRPPFSNPNYYQGPAQPPRPPGFVGGFFIPPDGANPPRPPKGGVANNEK</sequence>
<dbReference type="AlphaFoldDB" id="A0A9N8VTG6"/>
<dbReference type="PANTHER" id="PTHR31962:SF1">
    <property type="entry name" value="SPHINGOLIPID LONG CHAIN BASE-RESPONSIVE PROTEIN PIL1"/>
    <property type="match status" value="1"/>
</dbReference>
<dbReference type="PANTHER" id="PTHR31962">
    <property type="entry name" value="SPHINGOLIPID LONG CHAIN BASE-RESPONSIVE PROTEIN PIL1"/>
    <property type="match status" value="1"/>
</dbReference>
<dbReference type="Proteomes" id="UP000789739">
    <property type="component" value="Unassembled WGS sequence"/>
</dbReference>
<gene>
    <name evidence="3" type="ORF">PBRASI_LOCUS723</name>
</gene>
<reference evidence="3" key="1">
    <citation type="submission" date="2021-06" db="EMBL/GenBank/DDBJ databases">
        <authorList>
            <person name="Kallberg Y."/>
            <person name="Tangrot J."/>
            <person name="Rosling A."/>
        </authorList>
    </citation>
    <scope>NUCLEOTIDE SEQUENCE</scope>
    <source>
        <strain evidence="3">BR232B</strain>
    </source>
</reference>
<feature type="coiled-coil region" evidence="1">
    <location>
        <begin position="149"/>
        <end position="176"/>
    </location>
</feature>
<feature type="compositionally biased region" description="Polar residues" evidence="2">
    <location>
        <begin position="493"/>
        <end position="504"/>
    </location>
</feature>
<proteinExistence type="predicted"/>
<keyword evidence="4" id="KW-1185">Reference proteome</keyword>
<dbReference type="GO" id="GO:0070941">
    <property type="term" value="P:eisosome assembly"/>
    <property type="evidence" value="ECO:0007669"/>
    <property type="project" value="TreeGrafter"/>
</dbReference>
<protein>
    <submittedName>
        <fullName evidence="3">9223_t:CDS:1</fullName>
    </submittedName>
</protein>
<comment type="caution">
    <text evidence="3">The sequence shown here is derived from an EMBL/GenBank/DDBJ whole genome shotgun (WGS) entry which is preliminary data.</text>
</comment>
<evidence type="ECO:0000256" key="1">
    <source>
        <dbReference type="SAM" id="Coils"/>
    </source>
</evidence>
<dbReference type="OrthoDB" id="5599269at2759"/>
<feature type="region of interest" description="Disordered" evidence="2">
    <location>
        <begin position="473"/>
        <end position="596"/>
    </location>
</feature>
<feature type="coiled-coil region" evidence="1">
    <location>
        <begin position="263"/>
        <end position="308"/>
    </location>
</feature>
<evidence type="ECO:0000256" key="2">
    <source>
        <dbReference type="SAM" id="MobiDB-lite"/>
    </source>
</evidence>
<dbReference type="InterPro" id="IPR028245">
    <property type="entry name" value="PIL1/LSP1"/>
</dbReference>
<dbReference type="Gene3D" id="1.20.1270.60">
    <property type="entry name" value="Arfaptin homology (AH) domain/BAR domain"/>
    <property type="match status" value="1"/>
</dbReference>
<dbReference type="InterPro" id="IPR027267">
    <property type="entry name" value="AH/BAR_dom_sf"/>
</dbReference>
<dbReference type="GO" id="GO:0005886">
    <property type="term" value="C:plasma membrane"/>
    <property type="evidence" value="ECO:0007669"/>
    <property type="project" value="TreeGrafter"/>
</dbReference>
<dbReference type="GO" id="GO:0006897">
    <property type="term" value="P:endocytosis"/>
    <property type="evidence" value="ECO:0007669"/>
    <property type="project" value="TreeGrafter"/>
</dbReference>
<evidence type="ECO:0000313" key="3">
    <source>
        <dbReference type="EMBL" id="CAG8463765.1"/>
    </source>
</evidence>